<feature type="non-terminal residue" evidence="1">
    <location>
        <position position="46"/>
    </location>
</feature>
<accession>X1W102</accession>
<evidence type="ECO:0008006" key="2">
    <source>
        <dbReference type="Google" id="ProtNLM"/>
    </source>
</evidence>
<reference evidence="1" key="1">
    <citation type="journal article" date="2014" name="Front. Microbiol.">
        <title>High frequency of phylogenetically diverse reductive dehalogenase-homologous genes in deep subseafloor sedimentary metagenomes.</title>
        <authorList>
            <person name="Kawai M."/>
            <person name="Futagami T."/>
            <person name="Toyoda A."/>
            <person name="Takaki Y."/>
            <person name="Nishi S."/>
            <person name="Hori S."/>
            <person name="Arai W."/>
            <person name="Tsubouchi T."/>
            <person name="Morono Y."/>
            <person name="Uchiyama I."/>
            <person name="Ito T."/>
            <person name="Fujiyama A."/>
            <person name="Inagaki F."/>
            <person name="Takami H."/>
        </authorList>
    </citation>
    <scope>NUCLEOTIDE SEQUENCE</scope>
    <source>
        <strain evidence="1">Expedition CK06-06</strain>
    </source>
</reference>
<proteinExistence type="predicted"/>
<evidence type="ECO:0000313" key="1">
    <source>
        <dbReference type="EMBL" id="GAJ21100.1"/>
    </source>
</evidence>
<sequence length="46" mass="5413">MEALESKYKKAEEALRREKDWREQYLNIAGVMLAIVNADEKITMIN</sequence>
<gene>
    <name evidence="1" type="ORF">S12H4_60180</name>
</gene>
<dbReference type="EMBL" id="BARW01039537">
    <property type="protein sequence ID" value="GAJ21100.1"/>
    <property type="molecule type" value="Genomic_DNA"/>
</dbReference>
<organism evidence="1">
    <name type="scientific">marine sediment metagenome</name>
    <dbReference type="NCBI Taxonomy" id="412755"/>
    <lineage>
        <taxon>unclassified sequences</taxon>
        <taxon>metagenomes</taxon>
        <taxon>ecological metagenomes</taxon>
    </lineage>
</organism>
<protein>
    <recommendedName>
        <fullName evidence="2">PAS domain-containing protein</fullName>
    </recommendedName>
</protein>
<name>X1W102_9ZZZZ</name>
<comment type="caution">
    <text evidence="1">The sequence shown here is derived from an EMBL/GenBank/DDBJ whole genome shotgun (WGS) entry which is preliminary data.</text>
</comment>
<dbReference type="AlphaFoldDB" id="X1W102"/>